<gene>
    <name evidence="1" type="ORF">MGMO_146c00100</name>
</gene>
<evidence type="ECO:0000313" key="2">
    <source>
        <dbReference type="Proteomes" id="UP000017842"/>
    </source>
</evidence>
<comment type="caution">
    <text evidence="1">The sequence shown here is derived from an EMBL/GenBank/DDBJ whole genome shotgun (WGS) entry which is preliminary data.</text>
</comment>
<organism evidence="1 2">
    <name type="scientific">Methyloglobulus morosus KoM1</name>
    <dbReference type="NCBI Taxonomy" id="1116472"/>
    <lineage>
        <taxon>Bacteria</taxon>
        <taxon>Pseudomonadati</taxon>
        <taxon>Pseudomonadota</taxon>
        <taxon>Gammaproteobacteria</taxon>
        <taxon>Methylococcales</taxon>
        <taxon>Methylococcaceae</taxon>
        <taxon>Methyloglobulus</taxon>
    </lineage>
</organism>
<dbReference type="OrthoDB" id="7033497at2"/>
<evidence type="ECO:0000313" key="1">
    <source>
        <dbReference type="EMBL" id="ESS68471.1"/>
    </source>
</evidence>
<protein>
    <submittedName>
        <fullName evidence="1">Uncharacterized protein</fullName>
    </submittedName>
</protein>
<name>V5DM35_9GAMM</name>
<dbReference type="Proteomes" id="UP000017842">
    <property type="component" value="Unassembled WGS sequence"/>
</dbReference>
<dbReference type="AlphaFoldDB" id="V5DM35"/>
<reference evidence="1 2" key="1">
    <citation type="journal article" date="2013" name="Genome Announc.">
        <title>Draft Genome Sequence of the Methanotrophic Gammaproteobacterium Methyloglobulus morosus DSM 22980 Strain KoM1.</title>
        <authorList>
            <person name="Poehlein A."/>
            <person name="Deutzmann J.S."/>
            <person name="Daniel R."/>
            <person name="Simeonova D.D."/>
        </authorList>
    </citation>
    <scope>NUCLEOTIDE SEQUENCE [LARGE SCALE GENOMIC DNA]</scope>
    <source>
        <strain evidence="1 2">KoM1</strain>
    </source>
</reference>
<proteinExistence type="predicted"/>
<keyword evidence="2" id="KW-1185">Reference proteome</keyword>
<accession>V5DM35</accession>
<dbReference type="EMBL" id="AYLO01000135">
    <property type="protein sequence ID" value="ESS68471.1"/>
    <property type="molecule type" value="Genomic_DNA"/>
</dbReference>
<dbReference type="RefSeq" id="WP_023496208.1">
    <property type="nucleotide sequence ID" value="NZ_AYLO01000135.1"/>
</dbReference>
<dbReference type="eggNOG" id="ENOG5031M4Y">
    <property type="taxonomic scope" value="Bacteria"/>
</dbReference>
<sequence length="118" mass="12560">MNYLRSVLVSSVVVAGICLTGFKKHIPDHDTSVKNQKSAEAIKQQKPLDLSVQFKDISAGETPETLASVPASSQEALVGDKSKARVVELQGKIIMSQEPEAGKIKSADGAGIVINLHH</sequence>